<evidence type="ECO:0000313" key="2">
    <source>
        <dbReference type="Proteomes" id="UP000004550"/>
    </source>
</evidence>
<evidence type="ECO:0000313" key="1">
    <source>
        <dbReference type="EMBL" id="APL93327.1"/>
    </source>
</evidence>
<protein>
    <submittedName>
        <fullName evidence="1">Transposase</fullName>
    </submittedName>
</protein>
<gene>
    <name evidence="1" type="ORF">SIDU_01640</name>
</gene>
<reference evidence="1 2" key="1">
    <citation type="journal article" date="2012" name="J. Bacteriol.">
        <title>Genome sequence of Sphingobium indicum B90A, a hexachlorocyclohexane-degrading bacterium.</title>
        <authorList>
            <person name="Anand S."/>
            <person name="Sangwan N."/>
            <person name="Lata P."/>
            <person name="Kaur J."/>
            <person name="Dua A."/>
            <person name="Singh A.K."/>
            <person name="Verma M."/>
            <person name="Kaur J."/>
            <person name="Khurana J.P."/>
            <person name="Khurana P."/>
            <person name="Mathur S."/>
            <person name="Lal R."/>
        </authorList>
    </citation>
    <scope>NUCLEOTIDE SEQUENCE [LARGE SCALE GENOMIC DNA]</scope>
    <source>
        <strain evidence="2">DSM 16412 / CCM 7286 / MTCC 6364 / B90A</strain>
    </source>
</reference>
<organism evidence="1 2">
    <name type="scientific">Sphingobium indicum (strain DSM 16412 / CCM 7286 / MTCC 6364 / B90A)</name>
    <dbReference type="NCBI Taxonomy" id="861109"/>
    <lineage>
        <taxon>Bacteria</taxon>
        <taxon>Pseudomonadati</taxon>
        <taxon>Pseudomonadota</taxon>
        <taxon>Alphaproteobacteria</taxon>
        <taxon>Sphingomonadales</taxon>
        <taxon>Sphingomonadaceae</taxon>
        <taxon>Sphingobium</taxon>
    </lineage>
</organism>
<proteinExistence type="predicted"/>
<dbReference type="AlphaFoldDB" id="A0A1L5BKJ8"/>
<dbReference type="Proteomes" id="UP000004550">
    <property type="component" value="Chromosome"/>
</dbReference>
<sequence>MPSKKDKLEEIIGKVCEVEIVLAQRAWTAEACRRMGVSEQTYYLYERLSRCKRH</sequence>
<dbReference type="KEGG" id="sinb:SIDU_01640"/>
<dbReference type="EMBL" id="CP013070">
    <property type="protein sequence ID" value="APL93327.1"/>
    <property type="molecule type" value="Genomic_DNA"/>
</dbReference>
<accession>A0A1L5BKJ8</accession>
<name>A0A1L5BKJ8_SPHIB</name>